<dbReference type="AlphaFoldDB" id="A0AA41BA97"/>
<accession>A0AA41BA97</accession>
<organism evidence="1 2">
    <name type="scientific">Komarekiella delphini-convector SJRDD-AB1</name>
    <dbReference type="NCBI Taxonomy" id="2593771"/>
    <lineage>
        <taxon>Bacteria</taxon>
        <taxon>Bacillati</taxon>
        <taxon>Cyanobacteriota</taxon>
        <taxon>Cyanophyceae</taxon>
        <taxon>Nostocales</taxon>
        <taxon>Nostocaceae</taxon>
        <taxon>Komarekiella</taxon>
        <taxon>Komarekiella delphini-convector</taxon>
    </lineage>
</organism>
<dbReference type="Proteomes" id="UP001165986">
    <property type="component" value="Unassembled WGS sequence"/>
</dbReference>
<evidence type="ECO:0000313" key="1">
    <source>
        <dbReference type="EMBL" id="MBD6621083.1"/>
    </source>
</evidence>
<sequence>MSKNTLNMASKNAAQTRTCLLLALWDLGGTHKEVMKGQLTKRIVSKTKKVADFQSTFEELQKQGAIAISKKGYSLTSPKGLEVLSEGLRSGDFRLEGTIVGTWVANALVKWISQIDVAVLGADVPVNRKSELAELSVPLRGSKLRVASRREGIASYDEFKSVALEVYDKLNQNYNLDDLVPIYRIRREIGDRVSREEFNTWLLEIQEKDILQLQGGSIEDSAPDKIEDSITTKVSGLRCYAKRLNS</sequence>
<evidence type="ECO:0000313" key="2">
    <source>
        <dbReference type="Proteomes" id="UP001165986"/>
    </source>
</evidence>
<name>A0AA41BA97_9NOST</name>
<gene>
    <name evidence="1" type="ORF">FNW02_36565</name>
</gene>
<protein>
    <submittedName>
        <fullName evidence="1">Uncharacterized protein</fullName>
    </submittedName>
</protein>
<keyword evidence="2" id="KW-1185">Reference proteome</keyword>
<proteinExistence type="predicted"/>
<comment type="caution">
    <text evidence="1">The sequence shown here is derived from an EMBL/GenBank/DDBJ whole genome shotgun (WGS) entry which is preliminary data.</text>
</comment>
<reference evidence="1" key="1">
    <citation type="submission" date="2019-07" db="EMBL/GenBank/DDBJ databases">
        <title>Toxilogical consequences of a new and cryptic species of cyanobacteria (Komarekiella delphini-convector) recovered from the epidermis of a bottlenose dolphin and 1500 ft. in the air.</title>
        <authorList>
            <person name="Brown A.O."/>
            <person name="Dvorak P."/>
            <person name="Villanueva C.D."/>
            <person name="Foss A.J."/>
            <person name="Garvey A.D."/>
            <person name="Gibson Q.A."/>
            <person name="Johansen J.R."/>
            <person name="Casamatta D.A."/>
        </authorList>
    </citation>
    <scope>NUCLEOTIDE SEQUENCE</scope>
    <source>
        <strain evidence="1">SJRDD-AB1</strain>
    </source>
</reference>
<dbReference type="EMBL" id="VJXY01000111">
    <property type="protein sequence ID" value="MBD6621083.1"/>
    <property type="molecule type" value="Genomic_DNA"/>
</dbReference>